<dbReference type="Proteomes" id="UP000305848">
    <property type="component" value="Unassembled WGS sequence"/>
</dbReference>
<gene>
    <name evidence="2" type="ORF">FC093_21630</name>
</gene>
<evidence type="ECO:0000259" key="1">
    <source>
        <dbReference type="Pfam" id="PF01624"/>
    </source>
</evidence>
<sequence>MNTNNSIKTEEKALQPTFQVWQHMKVKFPDVIVLVRKDDHYYTFGNDAEIVSTLMKIKIAENSTAKPYCNVPYYNTDKLLRDIIKGGCRIALCDPLSAFKK</sequence>
<accession>A0A4U3KV10</accession>
<organism evidence="2 3">
    <name type="scientific">Ilyomonas limi</name>
    <dbReference type="NCBI Taxonomy" id="2575867"/>
    <lineage>
        <taxon>Bacteria</taxon>
        <taxon>Pseudomonadati</taxon>
        <taxon>Bacteroidota</taxon>
        <taxon>Chitinophagia</taxon>
        <taxon>Chitinophagales</taxon>
        <taxon>Chitinophagaceae</taxon>
        <taxon>Ilyomonas</taxon>
    </lineage>
</organism>
<dbReference type="GO" id="GO:0006298">
    <property type="term" value="P:mismatch repair"/>
    <property type="evidence" value="ECO:0007669"/>
    <property type="project" value="InterPro"/>
</dbReference>
<dbReference type="SUPFAM" id="SSF55271">
    <property type="entry name" value="DNA repair protein MutS, domain I"/>
    <property type="match status" value="1"/>
</dbReference>
<proteinExistence type="predicted"/>
<dbReference type="GO" id="GO:0005524">
    <property type="term" value="F:ATP binding"/>
    <property type="evidence" value="ECO:0007669"/>
    <property type="project" value="InterPro"/>
</dbReference>
<dbReference type="InterPro" id="IPR016151">
    <property type="entry name" value="DNA_mismatch_repair_MutS_N"/>
</dbReference>
<dbReference type="Gene3D" id="3.40.1170.10">
    <property type="entry name" value="DNA repair protein MutS, domain I"/>
    <property type="match status" value="1"/>
</dbReference>
<protein>
    <recommendedName>
        <fullName evidence="1">DNA mismatch repair protein MutS-like N-terminal domain-containing protein</fullName>
    </recommendedName>
</protein>
<dbReference type="AlphaFoldDB" id="A0A4U3KV10"/>
<comment type="caution">
    <text evidence="2">The sequence shown here is derived from an EMBL/GenBank/DDBJ whole genome shotgun (WGS) entry which is preliminary data.</text>
</comment>
<dbReference type="EMBL" id="SZQL01000027">
    <property type="protein sequence ID" value="TKK64857.1"/>
    <property type="molecule type" value="Genomic_DNA"/>
</dbReference>
<name>A0A4U3KV10_9BACT</name>
<dbReference type="GO" id="GO:0030983">
    <property type="term" value="F:mismatched DNA binding"/>
    <property type="evidence" value="ECO:0007669"/>
    <property type="project" value="InterPro"/>
</dbReference>
<keyword evidence="3" id="KW-1185">Reference proteome</keyword>
<dbReference type="OrthoDB" id="1057128at2"/>
<evidence type="ECO:0000313" key="3">
    <source>
        <dbReference type="Proteomes" id="UP000305848"/>
    </source>
</evidence>
<reference evidence="2 3" key="1">
    <citation type="submission" date="2019-05" db="EMBL/GenBank/DDBJ databases">
        <title>Panacibacter sp. strain 17mud1-8 Genome sequencing and assembly.</title>
        <authorList>
            <person name="Chhetri G."/>
        </authorList>
    </citation>
    <scope>NUCLEOTIDE SEQUENCE [LARGE SCALE GENOMIC DNA]</scope>
    <source>
        <strain evidence="2 3">17mud1-8</strain>
    </source>
</reference>
<dbReference type="Pfam" id="PF01624">
    <property type="entry name" value="MutS_I"/>
    <property type="match status" value="1"/>
</dbReference>
<evidence type="ECO:0000313" key="2">
    <source>
        <dbReference type="EMBL" id="TKK64857.1"/>
    </source>
</evidence>
<feature type="domain" description="DNA mismatch repair protein MutS-like N-terminal" evidence="1">
    <location>
        <begin position="15"/>
        <end position="96"/>
    </location>
</feature>
<dbReference type="RefSeq" id="WP_137263906.1">
    <property type="nucleotide sequence ID" value="NZ_SZQL01000027.1"/>
</dbReference>
<dbReference type="InterPro" id="IPR007695">
    <property type="entry name" value="DNA_mismatch_repair_MutS-lik_N"/>
</dbReference>